<evidence type="ECO:0000259" key="6">
    <source>
        <dbReference type="Pfam" id="PF00419"/>
    </source>
</evidence>
<dbReference type="Pfam" id="PF00419">
    <property type="entry name" value="Fimbrial"/>
    <property type="match status" value="1"/>
</dbReference>
<accession>A0A2T7B6F0</accession>
<evidence type="ECO:0000256" key="1">
    <source>
        <dbReference type="ARBA" id="ARBA00004561"/>
    </source>
</evidence>
<evidence type="ECO:0000259" key="7">
    <source>
        <dbReference type="Pfam" id="PF22003"/>
    </source>
</evidence>
<dbReference type="Gene3D" id="2.60.40.3310">
    <property type="match status" value="1"/>
</dbReference>
<comment type="caution">
    <text evidence="8">The sequence shown here is derived from an EMBL/GenBank/DDBJ whole genome shotgun (WGS) entry which is preliminary data.</text>
</comment>
<feature type="chain" id="PRO_5015525073" evidence="5">
    <location>
        <begin position="22"/>
        <end position="367"/>
    </location>
</feature>
<evidence type="ECO:0000256" key="5">
    <source>
        <dbReference type="SAM" id="SignalP"/>
    </source>
</evidence>
<dbReference type="InterPro" id="IPR050263">
    <property type="entry name" value="Bact_Fimbrial_Adh_Pro"/>
</dbReference>
<dbReference type="InterPro" id="IPR008966">
    <property type="entry name" value="Adhesion_dom_sf"/>
</dbReference>
<evidence type="ECO:0000256" key="3">
    <source>
        <dbReference type="ARBA" id="ARBA00022729"/>
    </source>
</evidence>
<proteinExistence type="inferred from homology"/>
<gene>
    <name evidence="8" type="ORF">BS411_08725</name>
</gene>
<evidence type="ECO:0000256" key="2">
    <source>
        <dbReference type="ARBA" id="ARBA00006671"/>
    </source>
</evidence>
<feature type="domain" description="MrkD-like receptor binding" evidence="7">
    <location>
        <begin position="72"/>
        <end position="164"/>
    </location>
</feature>
<keyword evidence="3 5" id="KW-0732">Signal</keyword>
<dbReference type="InterPro" id="IPR036937">
    <property type="entry name" value="Adhesion_dom_fimbrial_sf"/>
</dbReference>
<dbReference type="PANTHER" id="PTHR33420">
    <property type="entry name" value="FIMBRIAL SUBUNIT ELFA-RELATED"/>
    <property type="match status" value="1"/>
</dbReference>
<keyword evidence="4" id="KW-0281">Fimbrium</keyword>
<feature type="signal peptide" evidence="5">
    <location>
        <begin position="1"/>
        <end position="21"/>
    </location>
</feature>
<dbReference type="NCBIfam" id="NF011820">
    <property type="entry name" value="PRK15292.1"/>
    <property type="match status" value="1"/>
</dbReference>
<comment type="subcellular location">
    <subcellularLocation>
        <location evidence="1">Fimbrium</location>
    </subcellularLocation>
</comment>
<protein>
    <submittedName>
        <fullName evidence="8">Fimbrial protein</fullName>
    </submittedName>
</protein>
<sequence length="367" mass="38617">MRWPAFILLFFFSLLSTTTHAACERRRGDEISISSVHLPEHILVESGGYAQNTVLYDSGYVSGSNDEVEIRNCNQGYYVGFLFLNAPQTSASFGDHIYPTNLDGIGVRVFTLNQAGPYDDETTIDNDWRRGDGSLFGNNHTLRGSAYRLQLVATGGKIGSGSLMLPSPLARVDFRERESESSNGDIASQLNVSSTSVDVKAMGCTADTASLNFVMGNIDAAAFDNSVQVGEAQKTVTLSCEPGTNVTLEVQAPAASGDTANNTVIALSDSGAPDVATGIGVQLNLKLASGGYDSGKTGLPMNTPIPLLTSRRSVDAALGYSYFTDPAHPGGAGASETLLFTANYYKTGAGVMPGKANAAGTLTLSYN</sequence>
<comment type="similarity">
    <text evidence="2">Belongs to the fimbrial protein family.</text>
</comment>
<feature type="domain" description="Fimbrial-type adhesion" evidence="6">
    <location>
        <begin position="199"/>
        <end position="366"/>
    </location>
</feature>
<dbReference type="RefSeq" id="WP_075198196.1">
    <property type="nucleotide sequence ID" value="NZ_CP187984.1"/>
</dbReference>
<dbReference type="EMBL" id="MSAG01000013">
    <property type="protein sequence ID" value="PUX23279.1"/>
    <property type="molecule type" value="Genomic_DNA"/>
</dbReference>
<dbReference type="AlphaFoldDB" id="A0A2T7B6F0"/>
<dbReference type="Pfam" id="PF22003">
    <property type="entry name" value="MrkDrd"/>
    <property type="match status" value="1"/>
</dbReference>
<dbReference type="GO" id="GO:0043709">
    <property type="term" value="P:cell adhesion involved in single-species biofilm formation"/>
    <property type="evidence" value="ECO:0007669"/>
    <property type="project" value="TreeGrafter"/>
</dbReference>
<name>A0A2T7B6F0_9ENTR</name>
<reference evidence="8" key="1">
    <citation type="submission" date="2016-12" db="EMBL/GenBank/DDBJ databases">
        <title>Analysis of the Molecular Diversity Among Cronobacter Species Isolated from Filth Flies Using a Pan Genomic DNA Microarray.</title>
        <authorList>
            <person name="Pava-Ripoll M."/>
            <person name="Tall B."/>
            <person name="Farber J."/>
            <person name="Fanning S."/>
            <person name="Lehner A."/>
            <person name="Stephan R."/>
            <person name="Pagotto F."/>
            <person name="Iverson C."/>
            <person name="Ziobro G."/>
            <person name="Miller A."/>
            <person name="Pearson R."/>
            <person name="Yan Q."/>
            <person name="Kim M."/>
            <person name="Jeong S."/>
            <person name="Park J."/>
            <person name="Jun S."/>
            <person name="Choi H."/>
            <person name="Chung T."/>
            <person name="Yoo Y."/>
            <person name="Park E."/>
            <person name="Hwang S."/>
            <person name="Lee B."/>
            <person name="Sathyamoorthy V."/>
            <person name="Carter L."/>
            <person name="Mammel M."/>
            <person name="Jackson S."/>
            <person name="Kothary M."/>
            <person name="Patel I."/>
            <person name="Grim C."/>
            <person name="Gopinath G."/>
            <person name="Gangiredla J."/>
            <person name="Chase H."/>
        </authorList>
    </citation>
    <scope>NUCLEOTIDE SEQUENCE [LARGE SCALE GENOMIC DNA]</scope>
    <source>
        <strain evidence="8">MOD1-Sh41s</strain>
    </source>
</reference>
<dbReference type="PANTHER" id="PTHR33420:SF12">
    <property type="entry name" value="FIMBRIN-LIKE PROTEIN FIMI-RELATED"/>
    <property type="match status" value="1"/>
</dbReference>
<evidence type="ECO:0000256" key="4">
    <source>
        <dbReference type="ARBA" id="ARBA00023263"/>
    </source>
</evidence>
<dbReference type="SUPFAM" id="SSF49401">
    <property type="entry name" value="Bacterial adhesins"/>
    <property type="match status" value="1"/>
</dbReference>
<dbReference type="InterPro" id="IPR000259">
    <property type="entry name" value="Adhesion_dom_fimbrial"/>
</dbReference>
<dbReference type="InterPro" id="IPR054160">
    <property type="entry name" value="MrkD_recept-bd"/>
</dbReference>
<dbReference type="GO" id="GO:0009289">
    <property type="term" value="C:pilus"/>
    <property type="evidence" value="ECO:0007669"/>
    <property type="project" value="UniProtKB-SubCell"/>
</dbReference>
<evidence type="ECO:0000313" key="8">
    <source>
        <dbReference type="EMBL" id="PUX23279.1"/>
    </source>
</evidence>
<organism evidence="8">
    <name type="scientific">Cronobacter turicensis</name>
    <dbReference type="NCBI Taxonomy" id="413502"/>
    <lineage>
        <taxon>Bacteria</taxon>
        <taxon>Pseudomonadati</taxon>
        <taxon>Pseudomonadota</taxon>
        <taxon>Gammaproteobacteria</taxon>
        <taxon>Enterobacterales</taxon>
        <taxon>Enterobacteriaceae</taxon>
        <taxon>Cronobacter</taxon>
    </lineage>
</organism>
<dbReference type="OrthoDB" id="6622839at2"/>
<dbReference type="Gene3D" id="2.60.40.1090">
    <property type="entry name" value="Fimbrial-type adhesion domain"/>
    <property type="match status" value="1"/>
</dbReference>